<proteinExistence type="predicted"/>
<dbReference type="CDD" id="cd24082">
    <property type="entry name" value="ASKHA_NBD_GspK-like"/>
    <property type="match status" value="1"/>
</dbReference>
<dbReference type="InterPro" id="IPR002731">
    <property type="entry name" value="ATPase_BadF"/>
</dbReference>
<dbReference type="NCBIfam" id="NF046058">
    <property type="entry name" value="NagK_SO3507"/>
    <property type="match status" value="1"/>
</dbReference>
<dbReference type="PANTHER" id="PTHR43190">
    <property type="entry name" value="N-ACETYL-D-GLUCOSAMINE KINASE"/>
    <property type="match status" value="1"/>
</dbReference>
<accession>A0A8J6M1Q5</accession>
<dbReference type="RefSeq" id="WP_186506190.1">
    <property type="nucleotide sequence ID" value="NZ_JACNEP010000005.1"/>
</dbReference>
<dbReference type="Proteomes" id="UP000601768">
    <property type="component" value="Unassembled WGS sequence"/>
</dbReference>
<protein>
    <submittedName>
        <fullName evidence="2">ATPase</fullName>
    </submittedName>
</protein>
<evidence type="ECO:0000313" key="3">
    <source>
        <dbReference type="Proteomes" id="UP000601768"/>
    </source>
</evidence>
<dbReference type="InterPro" id="IPR052519">
    <property type="entry name" value="Euk-type_GlcNAc_Kinase"/>
</dbReference>
<organism evidence="2 3">
    <name type="scientific">Neptunicella marina</name>
    <dbReference type="NCBI Taxonomy" id="2125989"/>
    <lineage>
        <taxon>Bacteria</taxon>
        <taxon>Pseudomonadati</taxon>
        <taxon>Pseudomonadota</taxon>
        <taxon>Gammaproteobacteria</taxon>
        <taxon>Alteromonadales</taxon>
        <taxon>Alteromonadaceae</taxon>
        <taxon>Neptunicella</taxon>
    </lineage>
</organism>
<dbReference type="Gene3D" id="3.30.420.40">
    <property type="match status" value="2"/>
</dbReference>
<dbReference type="Pfam" id="PF01869">
    <property type="entry name" value="BcrAD_BadFG"/>
    <property type="match status" value="1"/>
</dbReference>
<dbReference type="SUPFAM" id="SSF53067">
    <property type="entry name" value="Actin-like ATPase domain"/>
    <property type="match status" value="2"/>
</dbReference>
<reference evidence="2" key="1">
    <citation type="journal article" date="2018" name="Int. J. Syst. Evol. Microbiol.">
        <title>Neptunicella marina gen. nov., sp. nov., isolated from surface seawater.</title>
        <authorList>
            <person name="Liu X."/>
            <person name="Lai Q."/>
            <person name="Du Y."/>
            <person name="Zhang X."/>
            <person name="Liu Z."/>
            <person name="Sun F."/>
            <person name="Shao Z."/>
        </authorList>
    </citation>
    <scope>NUCLEOTIDE SEQUENCE</scope>
    <source>
        <strain evidence="2">S27-2</strain>
    </source>
</reference>
<dbReference type="InterPro" id="IPR043129">
    <property type="entry name" value="ATPase_NBD"/>
</dbReference>
<gene>
    <name evidence="2" type="ORF">H8B19_07485</name>
</gene>
<reference evidence="2" key="2">
    <citation type="submission" date="2020-08" db="EMBL/GenBank/DDBJ databases">
        <authorList>
            <person name="Lai Q."/>
        </authorList>
    </citation>
    <scope>NUCLEOTIDE SEQUENCE</scope>
    <source>
        <strain evidence="2">S27-2</strain>
    </source>
</reference>
<evidence type="ECO:0000259" key="1">
    <source>
        <dbReference type="Pfam" id="PF01869"/>
    </source>
</evidence>
<comment type="caution">
    <text evidence="2">The sequence shown here is derived from an EMBL/GenBank/DDBJ whole genome shotgun (WGS) entry which is preliminary data.</text>
</comment>
<evidence type="ECO:0000313" key="2">
    <source>
        <dbReference type="EMBL" id="MBC3765713.1"/>
    </source>
</evidence>
<dbReference type="EMBL" id="JACNEP010000005">
    <property type="protein sequence ID" value="MBC3765713.1"/>
    <property type="molecule type" value="Genomic_DNA"/>
</dbReference>
<sequence>MVSLSQQLFLGIDGGGSKCKARLENAQGELLGEGLSGPANPLRGIEQTTTSILDATQQALAEAGLNDASLAHIYAGIGLAGVNIPAYRQLVQNWQHPFAQMYVATDLHIACLGAHDGGDGAVIIAGTGSSGVSVIQGEYFEMGGHGFGVGDKGSGAWLGLTAVSKTLEALDDIGISTPLVEKVMQHLQVDCAHTLVEQITGKSPAFFAKLSPVVVEMANQQDPLALSIVRDGADYLNRMARRLLANKPPRFSMIGGVAQHIQKWMDDEVTQRISPTIHPPEIGAILLARSLV</sequence>
<name>A0A8J6M1Q5_9ALTE</name>
<dbReference type="PANTHER" id="PTHR43190:SF3">
    <property type="entry name" value="N-ACETYL-D-GLUCOSAMINE KINASE"/>
    <property type="match status" value="1"/>
</dbReference>
<feature type="domain" description="ATPase BadF/BadG/BcrA/BcrD type" evidence="1">
    <location>
        <begin position="10"/>
        <end position="288"/>
    </location>
</feature>
<dbReference type="AlphaFoldDB" id="A0A8J6M1Q5"/>
<keyword evidence="3" id="KW-1185">Reference proteome</keyword>